<dbReference type="PROSITE" id="PS50896">
    <property type="entry name" value="LISH"/>
    <property type="match status" value="1"/>
</dbReference>
<feature type="compositionally biased region" description="Polar residues" evidence="3">
    <location>
        <begin position="327"/>
        <end position="356"/>
    </location>
</feature>
<feature type="compositionally biased region" description="Low complexity" evidence="3">
    <location>
        <begin position="278"/>
        <end position="299"/>
    </location>
</feature>
<dbReference type="KEGG" id="cbr:CBG_20796"/>
<feature type="compositionally biased region" description="Polar residues" evidence="3">
    <location>
        <begin position="419"/>
        <end position="435"/>
    </location>
</feature>
<dbReference type="PANTHER" id="PTHR12610:SF12">
    <property type="entry name" value="SEQUENCE-SPECIFIC SINGLE-STRANDED DNA-BINDING PROTEIN, ISOFORM D"/>
    <property type="match status" value="1"/>
</dbReference>
<dbReference type="EMBL" id="CP092621">
    <property type="protein sequence ID" value="UMM19379.1"/>
    <property type="molecule type" value="Genomic_DNA"/>
</dbReference>
<evidence type="ECO:0000256" key="1">
    <source>
        <dbReference type="ARBA" id="ARBA00004123"/>
    </source>
</evidence>
<evidence type="ECO:0000313" key="6">
    <source>
        <dbReference type="Proteomes" id="UP000827892"/>
    </source>
</evidence>
<keyword evidence="2" id="KW-0539">Nucleus</keyword>
<gene>
    <name evidence="4" type="ORF">L3Y34_018884</name>
    <name evidence="5" type="ORF">L5515_015004</name>
</gene>
<dbReference type="GO" id="GO:0005634">
    <property type="term" value="C:nucleus"/>
    <property type="evidence" value="ECO:0007669"/>
    <property type="project" value="UniProtKB-SubCell"/>
</dbReference>
<reference evidence="4 6" key="2">
    <citation type="submission" date="2022-05" db="EMBL/GenBank/DDBJ databases">
        <title>Chromosome-level reference genomes for two strains of Caenorhabditis briggsae: an improved platform for comparative genomics.</title>
        <authorList>
            <person name="Stevens L."/>
            <person name="Andersen E.C."/>
        </authorList>
    </citation>
    <scope>NUCLEOTIDE SEQUENCE [LARGE SCALE GENOMIC DNA]</scope>
    <source>
        <strain evidence="4">QX1410_ONT</strain>
        <tissue evidence="4">Whole-organism</tissue>
    </source>
</reference>
<feature type="compositionally biased region" description="Low complexity" evidence="3">
    <location>
        <begin position="396"/>
        <end position="416"/>
    </location>
</feature>
<evidence type="ECO:0000256" key="3">
    <source>
        <dbReference type="SAM" id="MobiDB-lite"/>
    </source>
</evidence>
<sequence length="468" mass="48154">METPHEDPFMFQPRGGGGGLPPGMQMQQPMQPPQMQQQQQPPAITEIAKDRLTTYVYEFLLQTGATKTAEAFKEEVLNQNPALQTPVKPSEKTFLLDWWGLFWDLWSAAPERRELGEQPPMFSTEAKYFHDSMIGMPPGMNGHFGPPMGMEMMGGHPGAYGGRFPPGRMAPTGMPPGAFPPMFNPGMPRMPNPGMRMAPPGPPFSGGMGRPGGMGEMPGMPRYDFMGPGGVQQFAGPSGSGMLPNGGMPPHMSLNSPNMGPPPGGDPNMPGTFMGMPPMPPTSSSAMPFGMTEQPMSAGPTGGAPGPGTPGMGGSVPGGGPGSVPPQATTSAGSVGTPSSMGHPQMQTPKQENMSNGEEMKTEAMTPTGASCGSVGAPVSSAVASVSMNGGGPGSAPGSAHSVNNNVNPSTPSGGPMSNPLSNPMSNPASGQNPGSADAFKDDSEGISKIREGLLDGFKTEVTGAGWD</sequence>
<dbReference type="PANTHER" id="PTHR12610">
    <property type="entry name" value="SINGLE STRANDED DNA BINDING PROTEIN"/>
    <property type="match status" value="1"/>
</dbReference>
<evidence type="ECO:0000256" key="2">
    <source>
        <dbReference type="ARBA" id="ARBA00023242"/>
    </source>
</evidence>
<dbReference type="OMA" id="MIGMPPG"/>
<dbReference type="EMBL" id="CP090892">
    <property type="protein sequence ID" value="ULU07465.1"/>
    <property type="molecule type" value="Genomic_DNA"/>
</dbReference>
<organism evidence="5 7">
    <name type="scientific">Caenorhabditis briggsae</name>
    <dbReference type="NCBI Taxonomy" id="6238"/>
    <lineage>
        <taxon>Eukaryota</taxon>
        <taxon>Metazoa</taxon>
        <taxon>Ecdysozoa</taxon>
        <taxon>Nematoda</taxon>
        <taxon>Chromadorea</taxon>
        <taxon>Rhabditida</taxon>
        <taxon>Rhabditina</taxon>
        <taxon>Rhabditomorpha</taxon>
        <taxon>Rhabditoidea</taxon>
        <taxon>Rhabditidae</taxon>
        <taxon>Peloderinae</taxon>
        <taxon>Caenorhabditis</taxon>
    </lineage>
</organism>
<name>A0AAE9J898_CAEBR</name>
<feature type="compositionally biased region" description="Basic and acidic residues" evidence="3">
    <location>
        <begin position="439"/>
        <end position="454"/>
    </location>
</feature>
<accession>A0AAE9J898</accession>
<evidence type="ECO:0000313" key="4">
    <source>
        <dbReference type="EMBL" id="ULU07465.1"/>
    </source>
</evidence>
<dbReference type="AlphaFoldDB" id="A0AAE9J898"/>
<feature type="compositionally biased region" description="Gly residues" evidence="3">
    <location>
        <begin position="300"/>
        <end position="322"/>
    </location>
</feature>
<evidence type="ECO:0008006" key="8">
    <source>
        <dbReference type="Google" id="ProtNLM"/>
    </source>
</evidence>
<evidence type="ECO:0000313" key="7">
    <source>
        <dbReference type="Proteomes" id="UP000829354"/>
    </source>
</evidence>
<proteinExistence type="predicted"/>
<reference evidence="5 7" key="1">
    <citation type="submission" date="2022-04" db="EMBL/GenBank/DDBJ databases">
        <title>Chromosome-level reference genomes for two strains of Caenorhabditis briggsae: an improved platform for comparative genomics.</title>
        <authorList>
            <person name="Stevens L."/>
            <person name="Andersen E."/>
        </authorList>
    </citation>
    <scope>NUCLEOTIDE SEQUENCE [LARGE SCALE GENOMIC DNA]</scope>
    <source>
        <strain evidence="5">VX34</strain>
        <tissue evidence="5">Whole-organism</tissue>
    </source>
</reference>
<comment type="subcellular location">
    <subcellularLocation>
        <location evidence="1">Nucleus</location>
    </subcellularLocation>
</comment>
<protein>
    <recommendedName>
        <fullName evidence="8">LisH domain-containing protein</fullName>
    </recommendedName>
</protein>
<keyword evidence="7" id="KW-1185">Reference proteome</keyword>
<dbReference type="Proteomes" id="UP000829354">
    <property type="component" value="Chromosome II"/>
</dbReference>
<dbReference type="Proteomes" id="UP000827892">
    <property type="component" value="Chromosome II"/>
</dbReference>
<feature type="compositionally biased region" description="Low complexity" evidence="3">
    <location>
        <begin position="22"/>
        <end position="35"/>
    </location>
</feature>
<feature type="region of interest" description="Disordered" evidence="3">
    <location>
        <begin position="386"/>
        <end position="468"/>
    </location>
</feature>
<feature type="region of interest" description="Disordered" evidence="3">
    <location>
        <begin position="278"/>
        <end position="373"/>
    </location>
</feature>
<dbReference type="InterPro" id="IPR006594">
    <property type="entry name" value="LisH"/>
</dbReference>
<feature type="region of interest" description="Disordered" evidence="3">
    <location>
        <begin position="1"/>
        <end position="35"/>
    </location>
</feature>
<evidence type="ECO:0000313" key="5">
    <source>
        <dbReference type="EMBL" id="UMM19379.1"/>
    </source>
</evidence>